<dbReference type="SMART" id="SM00347">
    <property type="entry name" value="HTH_MARR"/>
    <property type="match status" value="1"/>
</dbReference>
<dbReference type="InterPro" id="IPR023187">
    <property type="entry name" value="Tscrpt_reg_MarR-type_CS"/>
</dbReference>
<dbReference type="PANTHER" id="PTHR33164:SF43">
    <property type="entry name" value="HTH-TYPE TRANSCRIPTIONAL REPRESSOR YETL"/>
    <property type="match status" value="1"/>
</dbReference>
<feature type="region of interest" description="Disordered" evidence="4">
    <location>
        <begin position="1"/>
        <end position="52"/>
    </location>
</feature>
<keyword evidence="7" id="KW-1185">Reference proteome</keyword>
<dbReference type="Proteomes" id="UP001595685">
    <property type="component" value="Unassembled WGS sequence"/>
</dbReference>
<evidence type="ECO:0000313" key="6">
    <source>
        <dbReference type="EMBL" id="MFC3688092.1"/>
    </source>
</evidence>
<dbReference type="InterPro" id="IPR000835">
    <property type="entry name" value="HTH_MarR-typ"/>
</dbReference>
<dbReference type="SUPFAM" id="SSF46785">
    <property type="entry name" value="Winged helix' DNA-binding domain"/>
    <property type="match status" value="1"/>
</dbReference>
<evidence type="ECO:0000313" key="7">
    <source>
        <dbReference type="Proteomes" id="UP001595685"/>
    </source>
</evidence>
<keyword evidence="2" id="KW-0238">DNA-binding</keyword>
<dbReference type="RefSeq" id="WP_340293624.1">
    <property type="nucleotide sequence ID" value="NZ_JBBEOI010000115.1"/>
</dbReference>
<dbReference type="InterPro" id="IPR039422">
    <property type="entry name" value="MarR/SlyA-like"/>
</dbReference>
<dbReference type="PROSITE" id="PS01117">
    <property type="entry name" value="HTH_MARR_1"/>
    <property type="match status" value="1"/>
</dbReference>
<keyword evidence="3" id="KW-0804">Transcription</keyword>
<dbReference type="InterPro" id="IPR036390">
    <property type="entry name" value="WH_DNA-bd_sf"/>
</dbReference>
<gene>
    <name evidence="6" type="ORF">ACFOLH_07035</name>
</gene>
<keyword evidence="1" id="KW-0805">Transcription regulation</keyword>
<dbReference type="PANTHER" id="PTHR33164">
    <property type="entry name" value="TRANSCRIPTIONAL REGULATOR, MARR FAMILY"/>
    <property type="match status" value="1"/>
</dbReference>
<evidence type="ECO:0000256" key="3">
    <source>
        <dbReference type="ARBA" id="ARBA00023163"/>
    </source>
</evidence>
<dbReference type="PROSITE" id="PS50995">
    <property type="entry name" value="HTH_MARR_2"/>
    <property type="match status" value="1"/>
</dbReference>
<evidence type="ECO:0000256" key="2">
    <source>
        <dbReference type="ARBA" id="ARBA00023125"/>
    </source>
</evidence>
<organism evidence="6 7">
    <name type="scientific">Aquipuribacter hungaricus</name>
    <dbReference type="NCBI Taxonomy" id="545624"/>
    <lineage>
        <taxon>Bacteria</taxon>
        <taxon>Bacillati</taxon>
        <taxon>Actinomycetota</taxon>
        <taxon>Actinomycetes</taxon>
        <taxon>Micrococcales</taxon>
        <taxon>Intrasporangiaceae</taxon>
        <taxon>Aquipuribacter</taxon>
    </lineage>
</organism>
<name>A0ABV7WGM6_9MICO</name>
<dbReference type="EMBL" id="JBHRWW010000003">
    <property type="protein sequence ID" value="MFC3688092.1"/>
    <property type="molecule type" value="Genomic_DNA"/>
</dbReference>
<evidence type="ECO:0000256" key="4">
    <source>
        <dbReference type="SAM" id="MobiDB-lite"/>
    </source>
</evidence>
<proteinExistence type="predicted"/>
<reference evidence="7" key="1">
    <citation type="journal article" date="2019" name="Int. J. Syst. Evol. Microbiol.">
        <title>The Global Catalogue of Microorganisms (GCM) 10K type strain sequencing project: providing services to taxonomists for standard genome sequencing and annotation.</title>
        <authorList>
            <consortium name="The Broad Institute Genomics Platform"/>
            <consortium name="The Broad Institute Genome Sequencing Center for Infectious Disease"/>
            <person name="Wu L."/>
            <person name="Ma J."/>
        </authorList>
    </citation>
    <scope>NUCLEOTIDE SEQUENCE [LARGE SCALE GENOMIC DNA]</scope>
    <source>
        <strain evidence="7">NCAIM B.02333</strain>
    </source>
</reference>
<dbReference type="Gene3D" id="1.10.10.10">
    <property type="entry name" value="Winged helix-like DNA-binding domain superfamily/Winged helix DNA-binding domain"/>
    <property type="match status" value="1"/>
</dbReference>
<dbReference type="InterPro" id="IPR036388">
    <property type="entry name" value="WH-like_DNA-bd_sf"/>
</dbReference>
<accession>A0ABV7WGM6</accession>
<sequence>MPAARTSPAHEGTGGTAAPAGPAVDGPPPGTDGPDAVTTAPTAGDHPSGWPTGRLLSTAARLVEQRWNEALARFDLTHAGFGVVAHLMAGPLSQHQVAGLTKVEDQTISRTLDKLERQGHVRRELDATDRRRRVVTVTPEGRRAFAAIAASGMDLEMVDDRVAEHCDLDDFRAALVALLEPGTDAP</sequence>
<comment type="caution">
    <text evidence="6">The sequence shown here is derived from an EMBL/GenBank/DDBJ whole genome shotgun (WGS) entry which is preliminary data.</text>
</comment>
<protein>
    <submittedName>
        <fullName evidence="6">MarR family winged helix-turn-helix transcriptional regulator</fullName>
    </submittedName>
</protein>
<evidence type="ECO:0000256" key="1">
    <source>
        <dbReference type="ARBA" id="ARBA00023015"/>
    </source>
</evidence>
<dbReference type="PRINTS" id="PR00598">
    <property type="entry name" value="HTHMARR"/>
</dbReference>
<dbReference type="Pfam" id="PF12802">
    <property type="entry name" value="MarR_2"/>
    <property type="match status" value="1"/>
</dbReference>
<evidence type="ECO:0000259" key="5">
    <source>
        <dbReference type="PROSITE" id="PS50995"/>
    </source>
</evidence>
<feature type="domain" description="HTH marR-type" evidence="5">
    <location>
        <begin position="49"/>
        <end position="180"/>
    </location>
</feature>